<feature type="region of interest" description="Disordered" evidence="1">
    <location>
        <begin position="136"/>
        <end position="155"/>
    </location>
</feature>
<dbReference type="GO" id="GO:0005737">
    <property type="term" value="C:cytoplasm"/>
    <property type="evidence" value="ECO:0007669"/>
    <property type="project" value="TreeGrafter"/>
</dbReference>
<dbReference type="Proteomes" id="UP000887575">
    <property type="component" value="Unassembled WGS sequence"/>
</dbReference>
<feature type="domain" description="Rho-GAP" evidence="3">
    <location>
        <begin position="428"/>
        <end position="615"/>
    </location>
</feature>
<evidence type="ECO:0000313" key="6">
    <source>
        <dbReference type="WBParaSite" id="MBELARI_LOCUS21821"/>
    </source>
</evidence>
<protein>
    <submittedName>
        <fullName evidence="6">Rho GTPase-activating protein 39</fullName>
    </submittedName>
</protein>
<dbReference type="SUPFAM" id="SSF48350">
    <property type="entry name" value="GTPase activation domain, GAP"/>
    <property type="match status" value="1"/>
</dbReference>
<dbReference type="InterPro" id="IPR038185">
    <property type="entry name" value="MyTH4_dom_sf"/>
</dbReference>
<keyword evidence="5" id="KW-1185">Reference proteome</keyword>
<evidence type="ECO:0000313" key="5">
    <source>
        <dbReference type="Proteomes" id="UP000887575"/>
    </source>
</evidence>
<dbReference type="PROSITE" id="PS50238">
    <property type="entry name" value="RHOGAP"/>
    <property type="match status" value="1"/>
</dbReference>
<dbReference type="InterPro" id="IPR000198">
    <property type="entry name" value="RhoGAP_dom"/>
</dbReference>
<dbReference type="InterPro" id="IPR008936">
    <property type="entry name" value="Rho_GTPase_activation_prot"/>
</dbReference>
<proteinExistence type="predicted"/>
<dbReference type="Gene3D" id="1.10.555.10">
    <property type="entry name" value="Rho GTPase activation protein"/>
    <property type="match status" value="1"/>
</dbReference>
<dbReference type="SUPFAM" id="SSF51045">
    <property type="entry name" value="WW domain"/>
    <property type="match status" value="1"/>
</dbReference>
<dbReference type="InterPro" id="IPR001202">
    <property type="entry name" value="WW_dom"/>
</dbReference>
<sequence>MRDEVYYSPVPGSSNHVPPDPIPSVEDNETLLHGPEIMSQPQPQLEVAEVVEIVEPQTKQRMYANLTTGKCSWDPPIGTRVKRTHENQWWELFDSKTNRFYYYNASSMKTMWARPTSASADIIPLAKLQTLKENTDQSEHARARKHCETQTSPAVRRAGPRRIIAQNIGPETGIVTTRSPSYSHRDLDTSFDMLSLDDVSERSLTSSQIGRPFPPFPTTASRMSTAPSADSLPTRSSRSSSPPQQKRGPFTFSTNTGTKTKSPGGWAKDAPKAPLTAPDNKALRKESAAIFKLIQSYMGDKKSKLSPDQLALSLCETTTGRKECADEAIAQLMQQLTDNLKSDSLRRGWELLAILLALVAPSTEMADKLSVFLDRHSDSLLDSPEVAVSNFAHQCHKRLEKNQPKFKPTLALVQESRVHIFNPPQFSANLEELMDMQAARYPHLQLPWIETTLIELILREGGTLTEGLFRVPADPEQMNTARARLDQWVVPVLRDPHVPAGLLKLWLRQLPEPLIPHSFYTRALAGCDNPLEATRLVDLLPNVNRLVLAKLISLLQDLSMEEVIVHTKMDPSNLAMVMAPNVLRCESEDPRVIFDNTRREMTFLKTLITHYDTAFIRSLL</sequence>
<feature type="region of interest" description="Disordered" evidence="1">
    <location>
        <begin position="1"/>
        <end position="23"/>
    </location>
</feature>
<evidence type="ECO:0000259" key="2">
    <source>
        <dbReference type="PROSITE" id="PS50020"/>
    </source>
</evidence>
<reference evidence="6" key="1">
    <citation type="submission" date="2024-02" db="UniProtKB">
        <authorList>
            <consortium name="WormBaseParasite"/>
        </authorList>
    </citation>
    <scope>IDENTIFICATION</scope>
</reference>
<feature type="compositionally biased region" description="Polar residues" evidence="1">
    <location>
        <begin position="218"/>
        <end position="234"/>
    </location>
</feature>
<dbReference type="InterPro" id="IPR036020">
    <property type="entry name" value="WW_dom_sf"/>
</dbReference>
<evidence type="ECO:0000256" key="1">
    <source>
        <dbReference type="SAM" id="MobiDB-lite"/>
    </source>
</evidence>
<dbReference type="PANTHER" id="PTHR45876">
    <property type="entry name" value="FI04035P"/>
    <property type="match status" value="1"/>
</dbReference>
<name>A0AAF3F825_9BILA</name>
<dbReference type="PROSITE" id="PS50020">
    <property type="entry name" value="WW_DOMAIN_2"/>
    <property type="match status" value="1"/>
</dbReference>
<dbReference type="AlphaFoldDB" id="A0AAF3F825"/>
<dbReference type="Gene3D" id="2.20.70.10">
    <property type="match status" value="1"/>
</dbReference>
<dbReference type="SMART" id="SM00324">
    <property type="entry name" value="RhoGAP"/>
    <property type="match status" value="1"/>
</dbReference>
<dbReference type="GO" id="GO:0005856">
    <property type="term" value="C:cytoskeleton"/>
    <property type="evidence" value="ECO:0007669"/>
    <property type="project" value="InterPro"/>
</dbReference>
<evidence type="ECO:0000259" key="4">
    <source>
        <dbReference type="PROSITE" id="PS51016"/>
    </source>
</evidence>
<accession>A0AAF3F825</accession>
<dbReference type="Pfam" id="PF00784">
    <property type="entry name" value="MyTH4"/>
    <property type="match status" value="1"/>
</dbReference>
<feature type="compositionally biased region" description="Low complexity" evidence="1">
    <location>
        <begin position="235"/>
        <end position="245"/>
    </location>
</feature>
<feature type="domain" description="MyTH4" evidence="4">
    <location>
        <begin position="266"/>
        <end position="430"/>
    </location>
</feature>
<dbReference type="SMART" id="SM00139">
    <property type="entry name" value="MyTH4"/>
    <property type="match status" value="1"/>
</dbReference>
<dbReference type="PROSITE" id="PS51016">
    <property type="entry name" value="MYTH4"/>
    <property type="match status" value="1"/>
</dbReference>
<evidence type="ECO:0000259" key="3">
    <source>
        <dbReference type="PROSITE" id="PS50238"/>
    </source>
</evidence>
<dbReference type="Pfam" id="PF00620">
    <property type="entry name" value="RhoGAP"/>
    <property type="match status" value="1"/>
</dbReference>
<dbReference type="PANTHER" id="PTHR45876:SF8">
    <property type="entry name" value="FI04035P"/>
    <property type="match status" value="1"/>
</dbReference>
<dbReference type="GO" id="GO:0005096">
    <property type="term" value="F:GTPase activator activity"/>
    <property type="evidence" value="ECO:0007669"/>
    <property type="project" value="TreeGrafter"/>
</dbReference>
<feature type="compositionally biased region" description="Polar residues" evidence="1">
    <location>
        <begin position="251"/>
        <end position="261"/>
    </location>
</feature>
<dbReference type="WBParaSite" id="MBELARI_LOCUS21821">
    <property type="protein sequence ID" value="MBELARI_LOCUS21821"/>
    <property type="gene ID" value="MBELARI_LOCUS21821"/>
</dbReference>
<dbReference type="FunFam" id="2.20.70.10:FF:000022">
    <property type="entry name" value="Rho GTPase activating protein 39"/>
    <property type="match status" value="1"/>
</dbReference>
<dbReference type="FunFam" id="1.10.555.10:FF:000045">
    <property type="entry name" value="RhoGAP domain containing protein"/>
    <property type="match status" value="1"/>
</dbReference>
<dbReference type="Gene3D" id="1.25.40.530">
    <property type="entry name" value="MyTH4 domain"/>
    <property type="match status" value="1"/>
</dbReference>
<dbReference type="GO" id="GO:0007165">
    <property type="term" value="P:signal transduction"/>
    <property type="evidence" value="ECO:0007669"/>
    <property type="project" value="InterPro"/>
</dbReference>
<feature type="region of interest" description="Disordered" evidence="1">
    <location>
        <begin position="202"/>
        <end position="281"/>
    </location>
</feature>
<organism evidence="5 6">
    <name type="scientific">Mesorhabditis belari</name>
    <dbReference type="NCBI Taxonomy" id="2138241"/>
    <lineage>
        <taxon>Eukaryota</taxon>
        <taxon>Metazoa</taxon>
        <taxon>Ecdysozoa</taxon>
        <taxon>Nematoda</taxon>
        <taxon>Chromadorea</taxon>
        <taxon>Rhabditida</taxon>
        <taxon>Rhabditina</taxon>
        <taxon>Rhabditomorpha</taxon>
        <taxon>Rhabditoidea</taxon>
        <taxon>Rhabditidae</taxon>
        <taxon>Mesorhabditinae</taxon>
        <taxon>Mesorhabditis</taxon>
    </lineage>
</organism>
<dbReference type="InterPro" id="IPR000857">
    <property type="entry name" value="MyTH4_dom"/>
</dbReference>
<feature type="domain" description="WW" evidence="2">
    <location>
        <begin position="90"/>
        <end position="117"/>
    </location>
</feature>